<evidence type="ECO:0000313" key="2">
    <source>
        <dbReference type="Proteomes" id="UP001433508"/>
    </source>
</evidence>
<protein>
    <submittedName>
        <fullName evidence="1">Uncharacterized protein</fullName>
    </submittedName>
</protein>
<gene>
    <name evidence="1" type="ORF">V1525DRAFT_430760</name>
</gene>
<proteinExistence type="predicted"/>
<dbReference type="EMBL" id="MU971345">
    <property type="protein sequence ID" value="KAK9239601.1"/>
    <property type="molecule type" value="Genomic_DNA"/>
</dbReference>
<sequence length="117" mass="13578">MDRGGVSKRAETRQLKIDLAQALGRDCNASFDETDLMDTMRSIYIPLRAELADTYNRHYWLHKTELRLSSVRFLEVDQDDLMTECDEGISVGAVSKFTNFWMELLIPIADRFRGDDR</sequence>
<keyword evidence="2" id="KW-1185">Reference proteome</keyword>
<name>A0ACC3T7K5_LIPKO</name>
<accession>A0ACC3T7K5</accession>
<organism evidence="1 2">
    <name type="scientific">Lipomyces kononenkoae</name>
    <name type="common">Yeast</name>
    <dbReference type="NCBI Taxonomy" id="34357"/>
    <lineage>
        <taxon>Eukaryota</taxon>
        <taxon>Fungi</taxon>
        <taxon>Dikarya</taxon>
        <taxon>Ascomycota</taxon>
        <taxon>Saccharomycotina</taxon>
        <taxon>Lipomycetes</taxon>
        <taxon>Lipomycetales</taxon>
        <taxon>Lipomycetaceae</taxon>
        <taxon>Lipomyces</taxon>
    </lineage>
</organism>
<evidence type="ECO:0000313" key="1">
    <source>
        <dbReference type="EMBL" id="KAK9239601.1"/>
    </source>
</evidence>
<reference evidence="2" key="1">
    <citation type="journal article" date="2024" name="Front. Bioeng. Biotechnol.">
        <title>Genome-scale model development and genomic sequencing of the oleaginous clade Lipomyces.</title>
        <authorList>
            <person name="Czajka J.J."/>
            <person name="Han Y."/>
            <person name="Kim J."/>
            <person name="Mondo S.J."/>
            <person name="Hofstad B.A."/>
            <person name="Robles A."/>
            <person name="Haridas S."/>
            <person name="Riley R."/>
            <person name="LaButti K."/>
            <person name="Pangilinan J."/>
            <person name="Andreopoulos W."/>
            <person name="Lipzen A."/>
            <person name="Yan J."/>
            <person name="Wang M."/>
            <person name="Ng V."/>
            <person name="Grigoriev I.V."/>
            <person name="Spatafora J.W."/>
            <person name="Magnuson J.K."/>
            <person name="Baker S.E."/>
            <person name="Pomraning K.R."/>
        </authorList>
    </citation>
    <scope>NUCLEOTIDE SEQUENCE [LARGE SCALE GENOMIC DNA]</scope>
    <source>
        <strain evidence="2">CBS 7786</strain>
    </source>
</reference>
<comment type="caution">
    <text evidence="1">The sequence shown here is derived from an EMBL/GenBank/DDBJ whole genome shotgun (WGS) entry which is preliminary data.</text>
</comment>
<dbReference type="Proteomes" id="UP001433508">
    <property type="component" value="Unassembled WGS sequence"/>
</dbReference>